<keyword evidence="2" id="KW-1185">Reference proteome</keyword>
<proteinExistence type="predicted"/>
<reference evidence="1" key="1">
    <citation type="submission" date="2020-05" db="EMBL/GenBank/DDBJ databases">
        <title>Mycena genomes resolve the evolution of fungal bioluminescence.</title>
        <authorList>
            <person name="Tsai I.J."/>
        </authorList>
    </citation>
    <scope>NUCLEOTIDE SEQUENCE</scope>
    <source>
        <strain evidence="1">CCC161011</strain>
    </source>
</reference>
<sequence length="178" mass="19889">MTAHDELEGIPALQRCTNVVNLHFSLAVSEVSSPSVPPSLPPSPRHLATDGLGKTALPFVIVSSLTRAFQAFLEAVPSVVDLKLTFHFANLMENFSTVLQRNDVLPRLKTLPMMYSAMEEELFDPLLDAPRTRRERIEGRATLEVFYLDLTWSRPAALPRTVREELLAYINEGMGIID</sequence>
<evidence type="ECO:0000313" key="1">
    <source>
        <dbReference type="EMBL" id="KAF7340257.1"/>
    </source>
</evidence>
<dbReference type="Proteomes" id="UP000620124">
    <property type="component" value="Unassembled WGS sequence"/>
</dbReference>
<protein>
    <submittedName>
        <fullName evidence="1">Uncharacterized protein</fullName>
    </submittedName>
</protein>
<accession>A0A8H7CLE4</accession>
<dbReference type="EMBL" id="JACAZI010000019">
    <property type="protein sequence ID" value="KAF7340257.1"/>
    <property type="molecule type" value="Genomic_DNA"/>
</dbReference>
<organism evidence="1 2">
    <name type="scientific">Mycena venus</name>
    <dbReference type="NCBI Taxonomy" id="2733690"/>
    <lineage>
        <taxon>Eukaryota</taxon>
        <taxon>Fungi</taxon>
        <taxon>Dikarya</taxon>
        <taxon>Basidiomycota</taxon>
        <taxon>Agaricomycotina</taxon>
        <taxon>Agaricomycetes</taxon>
        <taxon>Agaricomycetidae</taxon>
        <taxon>Agaricales</taxon>
        <taxon>Marasmiineae</taxon>
        <taxon>Mycenaceae</taxon>
        <taxon>Mycena</taxon>
    </lineage>
</organism>
<gene>
    <name evidence="1" type="ORF">MVEN_01944500</name>
</gene>
<name>A0A8H7CLE4_9AGAR</name>
<dbReference type="AlphaFoldDB" id="A0A8H7CLE4"/>
<evidence type="ECO:0000313" key="2">
    <source>
        <dbReference type="Proteomes" id="UP000620124"/>
    </source>
</evidence>
<comment type="caution">
    <text evidence="1">The sequence shown here is derived from an EMBL/GenBank/DDBJ whole genome shotgun (WGS) entry which is preliminary data.</text>
</comment>
<dbReference type="OrthoDB" id="2269034at2759"/>